<evidence type="ECO:0000256" key="3">
    <source>
        <dbReference type="ARBA" id="ARBA00022448"/>
    </source>
</evidence>
<dbReference type="NCBIfam" id="TIGR00882">
    <property type="entry name" value="2A0105"/>
    <property type="match status" value="1"/>
</dbReference>
<dbReference type="PROSITE" id="PS50850">
    <property type="entry name" value="MFS"/>
    <property type="match status" value="1"/>
</dbReference>
<organism evidence="12 13">
    <name type="scientific">Ewingella americana (strain ATCC 33852 / DSM 4580 / CCUG 14506 / JCM 5911 / LMG 7869 / NCTC 12157 / CDC 1468-78)</name>
    <dbReference type="NCBI Taxonomy" id="910964"/>
    <lineage>
        <taxon>Bacteria</taxon>
        <taxon>Pseudomonadati</taxon>
        <taxon>Pseudomonadota</taxon>
        <taxon>Gammaproteobacteria</taxon>
        <taxon>Enterobacterales</taxon>
        <taxon>Yersiniaceae</taxon>
        <taxon>Ewingella</taxon>
    </lineage>
</organism>
<dbReference type="Pfam" id="PF01306">
    <property type="entry name" value="LacY_symp"/>
    <property type="match status" value="1"/>
</dbReference>
<feature type="transmembrane region" description="Helical" evidence="10">
    <location>
        <begin position="168"/>
        <end position="187"/>
    </location>
</feature>
<evidence type="ECO:0000256" key="9">
    <source>
        <dbReference type="ARBA" id="ARBA00023136"/>
    </source>
</evidence>
<dbReference type="OrthoDB" id="7065110at2"/>
<keyword evidence="9 10" id="KW-0472">Membrane</keyword>
<dbReference type="EMBL" id="JMPJ01000065">
    <property type="protein sequence ID" value="KFC79249.1"/>
    <property type="molecule type" value="Genomic_DNA"/>
</dbReference>
<dbReference type="PANTHER" id="PTHR23522:SF10">
    <property type="entry name" value="3-PHENYLPROPIONIC ACID TRANSPORTER-RELATED"/>
    <property type="match status" value="1"/>
</dbReference>
<feature type="transmembrane region" description="Helical" evidence="10">
    <location>
        <begin position="143"/>
        <end position="162"/>
    </location>
</feature>
<keyword evidence="7 10" id="KW-0812">Transmembrane</keyword>
<dbReference type="PANTHER" id="PTHR23522">
    <property type="entry name" value="BLL5896 PROTEIN"/>
    <property type="match status" value="1"/>
</dbReference>
<evidence type="ECO:0000256" key="4">
    <source>
        <dbReference type="ARBA" id="ARBA00022475"/>
    </source>
</evidence>
<evidence type="ECO:0000256" key="2">
    <source>
        <dbReference type="ARBA" id="ARBA00008980"/>
    </source>
</evidence>
<comment type="similarity">
    <text evidence="2">Belongs to the major facilitator superfamily. Oligosaccharide:H(+) symporter (OHS) (TC 2.A.1.5) family.</text>
</comment>
<feature type="transmembrane region" description="Helical" evidence="10">
    <location>
        <begin position="259"/>
        <end position="279"/>
    </location>
</feature>
<dbReference type="GeneID" id="78381612"/>
<dbReference type="STRING" id="910964.GEAM_3056"/>
<gene>
    <name evidence="12" type="ORF">GEAM_3056</name>
</gene>
<dbReference type="Proteomes" id="UP000028640">
    <property type="component" value="Unassembled WGS sequence"/>
</dbReference>
<accession>A0A085G6A4</accession>
<dbReference type="Gene3D" id="1.20.1250.20">
    <property type="entry name" value="MFS general substrate transporter like domains"/>
    <property type="match status" value="2"/>
</dbReference>
<evidence type="ECO:0000256" key="7">
    <source>
        <dbReference type="ARBA" id="ARBA00022692"/>
    </source>
</evidence>
<dbReference type="eggNOG" id="COG2211">
    <property type="taxonomic scope" value="Bacteria"/>
</dbReference>
<keyword evidence="5" id="KW-0997">Cell inner membrane</keyword>
<dbReference type="PRINTS" id="PR00174">
    <property type="entry name" value="LACYSMPORT"/>
</dbReference>
<feature type="transmembrane region" description="Helical" evidence="10">
    <location>
        <begin position="101"/>
        <end position="122"/>
    </location>
</feature>
<evidence type="ECO:0000256" key="8">
    <source>
        <dbReference type="ARBA" id="ARBA00022989"/>
    </source>
</evidence>
<dbReference type="SUPFAM" id="SSF103473">
    <property type="entry name" value="MFS general substrate transporter"/>
    <property type="match status" value="1"/>
</dbReference>
<reference evidence="12 13" key="1">
    <citation type="submission" date="2014-05" db="EMBL/GenBank/DDBJ databases">
        <title>ATOL: Assembling a taxonomically balanced genome-scale reconstruction of the evolutionary history of the Enterobacteriaceae.</title>
        <authorList>
            <person name="Plunkett G.III."/>
            <person name="Neeno-Eckwall E.C."/>
            <person name="Glasner J.D."/>
            <person name="Perna N.T."/>
        </authorList>
    </citation>
    <scope>NUCLEOTIDE SEQUENCE [LARGE SCALE GENOMIC DNA]</scope>
    <source>
        <strain evidence="12 13">ATCC 33852</strain>
    </source>
</reference>
<feature type="transmembrane region" description="Helical" evidence="10">
    <location>
        <begin position="291"/>
        <end position="310"/>
    </location>
</feature>
<evidence type="ECO:0000256" key="5">
    <source>
        <dbReference type="ARBA" id="ARBA00022519"/>
    </source>
</evidence>
<dbReference type="RefSeq" id="WP_034793035.1">
    <property type="nucleotide sequence ID" value="NZ_JMPJ01000065.1"/>
</dbReference>
<feature type="transmembrane region" description="Helical" evidence="10">
    <location>
        <begin position="76"/>
        <end position="95"/>
    </location>
</feature>
<evidence type="ECO:0000259" key="11">
    <source>
        <dbReference type="PROSITE" id="PS50850"/>
    </source>
</evidence>
<sequence length="422" mass="47238">MYYLKNTNFWMFGLFFFFYFFIMGAYFPFFPIWLHDINHISKSDTGTIFASISLFSLMFQPVFGLLADKLGLKKHLLWIITGMLVLFAPFFIYVFGPLLKINIYLGSVVGGIYLGLIYNAGAPAIEAYIEKVSRRSSFEFGRARMFGCVGWALCASVVGIMFTINNEFVFWLGSGCAVILAILLLLAKPEVKSSARVANELGVNSKSFNLKLALELLKDKKLWFLALYVIGVSCTYDVFDQQFANFFTSFFSSSSEGTRVFGYVTTLGELLNACIMFFAPLIVNRIGGKNALLLAGMIMSVRIIGSSFASSPLEVVVLKTLHMFEIPFLIVGCFKYITSVFEVRFSATIYLVTFCFFKQVAIMFMSVFAGNMYDRIGFHGTYLILGLIALTFTIISAFTLSGRGPLQAFKSPEPLKNNHANS</sequence>
<proteinExistence type="inferred from homology"/>
<feature type="transmembrane region" description="Helical" evidence="10">
    <location>
        <begin position="381"/>
        <end position="400"/>
    </location>
</feature>
<keyword evidence="13" id="KW-1185">Reference proteome</keyword>
<feature type="domain" description="Major facilitator superfamily (MFS) profile" evidence="11">
    <location>
        <begin position="8"/>
        <end position="404"/>
    </location>
</feature>
<dbReference type="AlphaFoldDB" id="A0A085G6A4"/>
<dbReference type="NCBIfam" id="NF007077">
    <property type="entry name" value="PRK09528.1"/>
    <property type="match status" value="1"/>
</dbReference>
<comment type="subcellular location">
    <subcellularLocation>
        <location evidence="1">Cell inner membrane</location>
        <topology evidence="1">Multi-pass membrane protein</topology>
    </subcellularLocation>
</comment>
<name>A0A085G6A4_EWIA3</name>
<keyword evidence="6" id="KW-0762">Sugar transport</keyword>
<feature type="transmembrane region" description="Helical" evidence="10">
    <location>
        <begin position="46"/>
        <end position="67"/>
    </location>
</feature>
<evidence type="ECO:0000313" key="12">
    <source>
        <dbReference type="EMBL" id="KFC79249.1"/>
    </source>
</evidence>
<dbReference type="InterPro" id="IPR036259">
    <property type="entry name" value="MFS_trans_sf"/>
</dbReference>
<protein>
    <submittedName>
        <fullName evidence="12">Lactose permease</fullName>
    </submittedName>
</protein>
<dbReference type="InterPro" id="IPR020846">
    <property type="entry name" value="MFS_dom"/>
</dbReference>
<feature type="transmembrane region" description="Helical" evidence="10">
    <location>
        <begin position="222"/>
        <end position="239"/>
    </location>
</feature>
<dbReference type="GO" id="GO:0030395">
    <property type="term" value="F:lactose binding"/>
    <property type="evidence" value="ECO:0007669"/>
    <property type="project" value="TreeGrafter"/>
</dbReference>
<feature type="transmembrane region" description="Helical" evidence="10">
    <location>
        <begin position="12"/>
        <end position="34"/>
    </location>
</feature>
<feature type="transmembrane region" description="Helical" evidence="10">
    <location>
        <begin position="316"/>
        <end position="337"/>
    </location>
</feature>
<dbReference type="PROSITE" id="PS00896">
    <property type="entry name" value="LACY_1"/>
    <property type="match status" value="1"/>
</dbReference>
<keyword evidence="8 10" id="KW-1133">Transmembrane helix</keyword>
<dbReference type="InterPro" id="IPR018457">
    <property type="entry name" value="LacY/RafB_perm_fam_CS"/>
</dbReference>
<evidence type="ECO:0000313" key="13">
    <source>
        <dbReference type="Proteomes" id="UP000028640"/>
    </source>
</evidence>
<evidence type="ECO:0000256" key="6">
    <source>
        <dbReference type="ARBA" id="ARBA00022597"/>
    </source>
</evidence>
<dbReference type="GO" id="GO:0005886">
    <property type="term" value="C:plasma membrane"/>
    <property type="evidence" value="ECO:0007669"/>
    <property type="project" value="UniProtKB-SubCell"/>
</dbReference>
<dbReference type="PROSITE" id="PS00897">
    <property type="entry name" value="LACY_2"/>
    <property type="match status" value="1"/>
</dbReference>
<keyword evidence="3" id="KW-0813">Transport</keyword>
<evidence type="ECO:0000256" key="10">
    <source>
        <dbReference type="SAM" id="Phobius"/>
    </source>
</evidence>
<dbReference type="InterPro" id="IPR000576">
    <property type="entry name" value="LacY/RafB_perm_fam"/>
</dbReference>
<comment type="caution">
    <text evidence="12">The sequence shown here is derived from an EMBL/GenBank/DDBJ whole genome shotgun (WGS) entry which is preliminary data.</text>
</comment>
<evidence type="ECO:0000256" key="1">
    <source>
        <dbReference type="ARBA" id="ARBA00004429"/>
    </source>
</evidence>
<feature type="transmembrane region" description="Helical" evidence="10">
    <location>
        <begin position="349"/>
        <end position="369"/>
    </location>
</feature>
<dbReference type="GO" id="GO:0015528">
    <property type="term" value="F:lactose:proton symporter activity"/>
    <property type="evidence" value="ECO:0007669"/>
    <property type="project" value="TreeGrafter"/>
</dbReference>
<keyword evidence="4" id="KW-1003">Cell membrane</keyword>